<protein>
    <submittedName>
        <fullName evidence="2">DMT family transporter</fullName>
    </submittedName>
</protein>
<comment type="caution">
    <text evidence="2">The sequence shown here is derived from an EMBL/GenBank/DDBJ whole genome shotgun (WGS) entry which is preliminary data.</text>
</comment>
<keyword evidence="1" id="KW-0812">Transmembrane</keyword>
<feature type="transmembrane region" description="Helical" evidence="1">
    <location>
        <begin position="96"/>
        <end position="116"/>
    </location>
</feature>
<feature type="transmembrane region" description="Helical" evidence="1">
    <location>
        <begin position="34"/>
        <end position="58"/>
    </location>
</feature>
<organism evidence="2 3">
    <name type="scientific">Oceanobacter antarcticus</name>
    <dbReference type="NCBI Taxonomy" id="3133425"/>
    <lineage>
        <taxon>Bacteria</taxon>
        <taxon>Pseudomonadati</taxon>
        <taxon>Pseudomonadota</taxon>
        <taxon>Gammaproteobacteria</taxon>
        <taxon>Oceanospirillales</taxon>
        <taxon>Oceanospirillaceae</taxon>
        <taxon>Oceanobacter</taxon>
    </lineage>
</organism>
<evidence type="ECO:0000256" key="1">
    <source>
        <dbReference type="SAM" id="Phobius"/>
    </source>
</evidence>
<evidence type="ECO:0000313" key="3">
    <source>
        <dbReference type="Proteomes" id="UP001620597"/>
    </source>
</evidence>
<dbReference type="RefSeq" id="WP_416207139.1">
    <property type="nucleotide sequence ID" value="NZ_JBBKTX010000026.1"/>
</dbReference>
<keyword evidence="1" id="KW-0472">Membrane</keyword>
<dbReference type="PANTHER" id="PTHR34821">
    <property type="entry name" value="INNER MEMBRANE PROTEIN YDCZ"/>
    <property type="match status" value="1"/>
</dbReference>
<dbReference type="PANTHER" id="PTHR34821:SF2">
    <property type="entry name" value="INNER MEMBRANE PROTEIN YDCZ"/>
    <property type="match status" value="1"/>
</dbReference>
<reference evidence="2 3" key="1">
    <citation type="submission" date="2024-03" db="EMBL/GenBank/DDBJ databases">
        <title>High-quality draft genome sequence of Oceanobacter sp. wDCs-4.</title>
        <authorList>
            <person name="Dong C."/>
        </authorList>
    </citation>
    <scope>NUCLEOTIDE SEQUENCE [LARGE SCALE GENOMIC DNA]</scope>
    <source>
        <strain evidence="3">wDCs-4</strain>
    </source>
</reference>
<keyword evidence="3" id="KW-1185">Reference proteome</keyword>
<accession>A0ABW8NMJ9</accession>
<sequence>MSVNLVLLCVAAGSALSTQSGINARLSAGLQSPLLAALVSFGTGTLVLALLAGVMGHYHLPESALTTLPWWAWTGGILGAFIIASIVYVAPQVGALALAVGIVVGQVLASLLFDQFGLLGYPQINVTPQRLAGAGMILVGLWLVVNK</sequence>
<feature type="transmembrane region" description="Helical" evidence="1">
    <location>
        <begin position="70"/>
        <end position="90"/>
    </location>
</feature>
<proteinExistence type="predicted"/>
<gene>
    <name evidence="2" type="ORF">WG929_17515</name>
</gene>
<evidence type="ECO:0000313" key="2">
    <source>
        <dbReference type="EMBL" id="MFK4754214.1"/>
    </source>
</evidence>
<dbReference type="Pfam" id="PF04657">
    <property type="entry name" value="DMT_YdcZ"/>
    <property type="match status" value="1"/>
</dbReference>
<keyword evidence="1" id="KW-1133">Transmembrane helix</keyword>
<name>A0ABW8NMJ9_9GAMM</name>
<dbReference type="EMBL" id="JBBKTX010000026">
    <property type="protein sequence ID" value="MFK4754214.1"/>
    <property type="molecule type" value="Genomic_DNA"/>
</dbReference>
<dbReference type="Proteomes" id="UP001620597">
    <property type="component" value="Unassembled WGS sequence"/>
</dbReference>
<dbReference type="InterPro" id="IPR006750">
    <property type="entry name" value="YdcZ"/>
</dbReference>
<feature type="transmembrane region" description="Helical" evidence="1">
    <location>
        <begin position="128"/>
        <end position="145"/>
    </location>
</feature>